<evidence type="ECO:0000313" key="1">
    <source>
        <dbReference type="EMBL" id="RDT47573.1"/>
    </source>
</evidence>
<dbReference type="PANTHER" id="PTHR43201:SF32">
    <property type="entry name" value="2-SUCCINYLBENZOATE--COA LIGASE, CHLOROPLASTIC_PEROXISOMAL"/>
    <property type="match status" value="1"/>
</dbReference>
<dbReference type="PANTHER" id="PTHR43201">
    <property type="entry name" value="ACYL-COA SYNTHETASE"/>
    <property type="match status" value="1"/>
</dbReference>
<gene>
    <name evidence="1" type="ORF">DXF87_26805</name>
</gene>
<feature type="non-terminal residue" evidence="1">
    <location>
        <position position="76"/>
    </location>
</feature>
<sequence>LEVYGMTENSGYSHVCRPGRQKTGWIGQNSPGVEVRISDEGEVQVRSGATMVGYYKEPEKTAEVLTADGFLRTGDK</sequence>
<dbReference type="SUPFAM" id="SSF56801">
    <property type="entry name" value="Acetyl-CoA synthetase-like"/>
    <property type="match status" value="1"/>
</dbReference>
<dbReference type="AlphaFoldDB" id="A0ABD7GNG4"/>
<organism evidence="1 2">
    <name type="scientific">Enterobacter roggenkampii</name>
    <dbReference type="NCBI Taxonomy" id="1812935"/>
    <lineage>
        <taxon>Bacteria</taxon>
        <taxon>Pseudomonadati</taxon>
        <taxon>Pseudomonadota</taxon>
        <taxon>Gammaproteobacteria</taxon>
        <taxon>Enterobacterales</taxon>
        <taxon>Enterobacteriaceae</taxon>
        <taxon>Enterobacter</taxon>
        <taxon>Enterobacter cloacae complex</taxon>
    </lineage>
</organism>
<protein>
    <submittedName>
        <fullName evidence="1">AMP-binding protein</fullName>
    </submittedName>
</protein>
<reference evidence="1 2" key="1">
    <citation type="submission" date="2018-07" db="EMBL/GenBank/DDBJ databases">
        <title>The use of a cohorting ward and systematic surveillance cultures for the control of a Klebsiella pneumoniae carbapenemase (KPC)-producing Enterobacteriaceae outbreak.</title>
        <authorList>
            <person name="Doi Y."/>
        </authorList>
    </citation>
    <scope>NUCLEOTIDE SEQUENCE [LARGE SCALE GENOMIC DNA]</scope>
    <source>
        <strain evidence="1 2">1-RC-17-04017</strain>
    </source>
</reference>
<feature type="non-terminal residue" evidence="1">
    <location>
        <position position="1"/>
    </location>
</feature>
<evidence type="ECO:0000313" key="2">
    <source>
        <dbReference type="Proteomes" id="UP000255291"/>
    </source>
</evidence>
<dbReference type="InterPro" id="IPR042099">
    <property type="entry name" value="ANL_N_sf"/>
</dbReference>
<dbReference type="EMBL" id="QRBW01000514">
    <property type="protein sequence ID" value="RDT47573.1"/>
    <property type="molecule type" value="Genomic_DNA"/>
</dbReference>
<dbReference type="Gene3D" id="3.40.50.12780">
    <property type="entry name" value="N-terminal domain of ligase-like"/>
    <property type="match status" value="1"/>
</dbReference>
<comment type="caution">
    <text evidence="1">The sequence shown here is derived from an EMBL/GenBank/DDBJ whole genome shotgun (WGS) entry which is preliminary data.</text>
</comment>
<accession>A0ABD7GNG4</accession>
<dbReference type="Proteomes" id="UP000255291">
    <property type="component" value="Unassembled WGS sequence"/>
</dbReference>
<proteinExistence type="predicted"/>
<name>A0ABD7GNG4_9ENTR</name>